<evidence type="ECO:0000259" key="2">
    <source>
        <dbReference type="Pfam" id="PF00248"/>
    </source>
</evidence>
<dbReference type="InterPro" id="IPR036812">
    <property type="entry name" value="NAD(P)_OxRdtase_dom_sf"/>
</dbReference>
<dbReference type="InterPro" id="IPR023210">
    <property type="entry name" value="NADP_OxRdtase_dom"/>
</dbReference>
<accession>A0A4Q2SL76</accession>
<dbReference type="PRINTS" id="PR00069">
    <property type="entry name" value="ALDKETRDTASE"/>
</dbReference>
<sequence>MQMRRLGPDLEVSAVGLGCMSMSGTYGSTFDDVESRATLLRAVELGITLFDTADVYGPFANESLVGHGLAAVRDRVVLSTKFGFVRDSRGENLGVCGRPDYVRQSCDLSLQRLGTDHIDIYWQHRVDPAVPIEETVGAMAELVAAGKVRHIGLSEAGPDTLRRAHAVHAVAAVQSEYSLQSRDVETDVLGVCRELGIGFVAYSPLGRGLLTGAIASATELPADDWRRTSPRFQGAAFDHNLALVTACQEVAAELDCTLAQLALAWVLAQGDDIVPIPGTRKRHNLEANAEAADLVLSAAHLARLEELVPRDAVQGDRYSDMSAISR</sequence>
<name>A0A4Q2SL76_9ACTN</name>
<dbReference type="PANTHER" id="PTHR43625:SF40">
    <property type="entry name" value="ALDO-KETO REDUCTASE YAKC [NADP(+)]"/>
    <property type="match status" value="1"/>
</dbReference>
<dbReference type="Pfam" id="PF00248">
    <property type="entry name" value="Aldo_ket_red"/>
    <property type="match status" value="1"/>
</dbReference>
<evidence type="ECO:0000313" key="3">
    <source>
        <dbReference type="EMBL" id="RYC05933.1"/>
    </source>
</evidence>
<dbReference type="CDD" id="cd19076">
    <property type="entry name" value="AKR_AKR13A_13D"/>
    <property type="match status" value="1"/>
</dbReference>
<dbReference type="GO" id="GO:0005737">
    <property type="term" value="C:cytoplasm"/>
    <property type="evidence" value="ECO:0007669"/>
    <property type="project" value="TreeGrafter"/>
</dbReference>
<dbReference type="EMBL" id="SDWV01000019">
    <property type="protein sequence ID" value="RYC05933.1"/>
    <property type="molecule type" value="Genomic_DNA"/>
</dbReference>
<keyword evidence="1" id="KW-0560">Oxidoreductase</keyword>
<gene>
    <name evidence="3" type="ORF">EUA94_16915</name>
</gene>
<dbReference type="Proteomes" id="UP000291101">
    <property type="component" value="Unassembled WGS sequence"/>
</dbReference>
<dbReference type="SUPFAM" id="SSF51430">
    <property type="entry name" value="NAD(P)-linked oxidoreductase"/>
    <property type="match status" value="1"/>
</dbReference>
<evidence type="ECO:0000313" key="4">
    <source>
        <dbReference type="Proteomes" id="UP000291101"/>
    </source>
</evidence>
<dbReference type="AlphaFoldDB" id="A0A4Q2SL76"/>
<comment type="caution">
    <text evidence="3">The sequence shown here is derived from an EMBL/GenBank/DDBJ whole genome shotgun (WGS) entry which is preliminary data.</text>
</comment>
<feature type="domain" description="NADP-dependent oxidoreductase" evidence="2">
    <location>
        <begin position="15"/>
        <end position="307"/>
    </location>
</feature>
<protein>
    <submittedName>
        <fullName evidence="3">Aldo/keto reductase</fullName>
    </submittedName>
</protein>
<dbReference type="InterPro" id="IPR050791">
    <property type="entry name" value="Aldo-Keto_reductase"/>
</dbReference>
<dbReference type="Gene3D" id="3.20.20.100">
    <property type="entry name" value="NADP-dependent oxidoreductase domain"/>
    <property type="match status" value="1"/>
</dbReference>
<reference evidence="3 4" key="1">
    <citation type="submission" date="2019-01" db="EMBL/GenBank/DDBJ databases">
        <title>Novel species of Nocardioides.</title>
        <authorList>
            <person name="Liu Q."/>
            <person name="X Y.-H."/>
        </authorList>
    </citation>
    <scope>NUCLEOTIDE SEQUENCE [LARGE SCALE GENOMIC DNA]</scope>
    <source>
        <strain evidence="3 4">HLT2-9</strain>
    </source>
</reference>
<proteinExistence type="predicted"/>
<dbReference type="InterPro" id="IPR020471">
    <property type="entry name" value="AKR"/>
</dbReference>
<dbReference type="OrthoDB" id="3664926at2"/>
<dbReference type="PANTHER" id="PTHR43625">
    <property type="entry name" value="AFLATOXIN B1 ALDEHYDE REDUCTASE"/>
    <property type="match status" value="1"/>
</dbReference>
<organism evidence="3 4">
    <name type="scientific">Nocardioides zhouii</name>
    <dbReference type="NCBI Taxonomy" id="1168729"/>
    <lineage>
        <taxon>Bacteria</taxon>
        <taxon>Bacillati</taxon>
        <taxon>Actinomycetota</taxon>
        <taxon>Actinomycetes</taxon>
        <taxon>Propionibacteriales</taxon>
        <taxon>Nocardioidaceae</taxon>
        <taxon>Nocardioides</taxon>
    </lineage>
</organism>
<evidence type="ECO:0000256" key="1">
    <source>
        <dbReference type="ARBA" id="ARBA00023002"/>
    </source>
</evidence>
<dbReference type="GO" id="GO:0016491">
    <property type="term" value="F:oxidoreductase activity"/>
    <property type="evidence" value="ECO:0007669"/>
    <property type="project" value="UniProtKB-KW"/>
</dbReference>
<keyword evidence="4" id="KW-1185">Reference proteome</keyword>